<reference evidence="2 3" key="1">
    <citation type="submission" date="2021-06" db="EMBL/GenBank/DDBJ databases">
        <authorList>
            <person name="Palmer J.M."/>
        </authorList>
    </citation>
    <scope>NUCLEOTIDE SEQUENCE [LARGE SCALE GENOMIC DNA]</scope>
    <source>
        <strain evidence="2 3">CL_MEX2019</strain>
        <tissue evidence="2">Muscle</tissue>
    </source>
</reference>
<accession>A0ABU7CVC1</accession>
<comment type="caution">
    <text evidence="2">The sequence shown here is derived from an EMBL/GenBank/DDBJ whole genome shotgun (WGS) entry which is preliminary data.</text>
</comment>
<dbReference type="EMBL" id="JAHUTJ010002923">
    <property type="protein sequence ID" value="MED6265434.1"/>
    <property type="molecule type" value="Genomic_DNA"/>
</dbReference>
<gene>
    <name evidence="2" type="ORF">CHARACLAT_025407</name>
</gene>
<dbReference type="Proteomes" id="UP001352852">
    <property type="component" value="Unassembled WGS sequence"/>
</dbReference>
<keyword evidence="3" id="KW-1185">Reference proteome</keyword>
<organism evidence="2 3">
    <name type="scientific">Characodon lateralis</name>
    <dbReference type="NCBI Taxonomy" id="208331"/>
    <lineage>
        <taxon>Eukaryota</taxon>
        <taxon>Metazoa</taxon>
        <taxon>Chordata</taxon>
        <taxon>Craniata</taxon>
        <taxon>Vertebrata</taxon>
        <taxon>Euteleostomi</taxon>
        <taxon>Actinopterygii</taxon>
        <taxon>Neopterygii</taxon>
        <taxon>Teleostei</taxon>
        <taxon>Neoteleostei</taxon>
        <taxon>Acanthomorphata</taxon>
        <taxon>Ovalentaria</taxon>
        <taxon>Atherinomorphae</taxon>
        <taxon>Cyprinodontiformes</taxon>
        <taxon>Goodeidae</taxon>
        <taxon>Characodon</taxon>
    </lineage>
</organism>
<evidence type="ECO:0000256" key="1">
    <source>
        <dbReference type="SAM" id="MobiDB-lite"/>
    </source>
</evidence>
<feature type="region of interest" description="Disordered" evidence="1">
    <location>
        <begin position="70"/>
        <end position="103"/>
    </location>
</feature>
<evidence type="ECO:0000313" key="3">
    <source>
        <dbReference type="Proteomes" id="UP001352852"/>
    </source>
</evidence>
<sequence>MSRLFPVVQPVTEKPSANEICPESIVCIQKGEAQGSEPHLAQGWKTFVFIRMDRPVRLAALLLLFSMGKTVSPQSRKKKVSEHTDKARRNAHSSHGEVSALAA</sequence>
<protein>
    <submittedName>
        <fullName evidence="2">Uncharacterized protein</fullName>
    </submittedName>
</protein>
<evidence type="ECO:0000313" key="2">
    <source>
        <dbReference type="EMBL" id="MED6265434.1"/>
    </source>
</evidence>
<proteinExistence type="predicted"/>
<name>A0ABU7CVC1_9TELE</name>